<name>A0A8H7RJY9_9FUNG</name>
<comment type="caution">
    <text evidence="1">The sequence shown here is derived from an EMBL/GenBank/DDBJ whole genome shotgun (WGS) entry which is preliminary data.</text>
</comment>
<dbReference type="AlphaFoldDB" id="A0A8H7RJY9"/>
<dbReference type="OrthoDB" id="5596236at2759"/>
<dbReference type="Proteomes" id="UP000603453">
    <property type="component" value="Unassembled WGS sequence"/>
</dbReference>
<proteinExistence type="predicted"/>
<protein>
    <submittedName>
        <fullName evidence="1">Uncharacterized protein</fullName>
    </submittedName>
</protein>
<gene>
    <name evidence="1" type="ORF">INT47_004640</name>
</gene>
<dbReference type="EMBL" id="JAEPRD010000007">
    <property type="protein sequence ID" value="KAG2211953.1"/>
    <property type="molecule type" value="Genomic_DNA"/>
</dbReference>
<evidence type="ECO:0000313" key="2">
    <source>
        <dbReference type="Proteomes" id="UP000603453"/>
    </source>
</evidence>
<reference evidence="1" key="1">
    <citation type="submission" date="2020-12" db="EMBL/GenBank/DDBJ databases">
        <title>Metabolic potential, ecology and presence of endohyphal bacteria is reflected in genomic diversity of Mucoromycotina.</title>
        <authorList>
            <person name="Muszewska A."/>
            <person name="Okrasinska A."/>
            <person name="Steczkiewicz K."/>
            <person name="Drgas O."/>
            <person name="Orlowska M."/>
            <person name="Perlinska-Lenart U."/>
            <person name="Aleksandrzak-Piekarczyk T."/>
            <person name="Szatraj K."/>
            <person name="Zielenkiewicz U."/>
            <person name="Pilsyk S."/>
            <person name="Malc E."/>
            <person name="Mieczkowski P."/>
            <person name="Kruszewska J.S."/>
            <person name="Biernat P."/>
            <person name="Pawlowska J."/>
        </authorList>
    </citation>
    <scope>NUCLEOTIDE SEQUENCE</scope>
    <source>
        <strain evidence="1">WA0000017839</strain>
    </source>
</reference>
<keyword evidence="2" id="KW-1185">Reference proteome</keyword>
<accession>A0A8H7RJY9</accession>
<evidence type="ECO:0000313" key="1">
    <source>
        <dbReference type="EMBL" id="KAG2211953.1"/>
    </source>
</evidence>
<sequence length="123" mass="13910">MNLEQVSAAQPVNVEVLTRFGWSITCALIDEEQILVAMTNNTNRIVPRLWNRDMAACLNMVDIVRSLGAGNGLPPKFQVERLPRTNGEDQGPKMIKQTLQMFVNVATRIFQACYRRSTMNTLK</sequence>
<organism evidence="1 2">
    <name type="scientific">Mucor saturninus</name>
    <dbReference type="NCBI Taxonomy" id="64648"/>
    <lineage>
        <taxon>Eukaryota</taxon>
        <taxon>Fungi</taxon>
        <taxon>Fungi incertae sedis</taxon>
        <taxon>Mucoromycota</taxon>
        <taxon>Mucoromycotina</taxon>
        <taxon>Mucoromycetes</taxon>
        <taxon>Mucorales</taxon>
        <taxon>Mucorineae</taxon>
        <taxon>Mucoraceae</taxon>
        <taxon>Mucor</taxon>
    </lineage>
</organism>